<evidence type="ECO:0000256" key="1">
    <source>
        <dbReference type="ARBA" id="ARBA00004141"/>
    </source>
</evidence>
<evidence type="ECO:0000256" key="2">
    <source>
        <dbReference type="ARBA" id="ARBA00010199"/>
    </source>
</evidence>
<feature type="compositionally biased region" description="Low complexity" evidence="7">
    <location>
        <begin position="464"/>
        <end position="485"/>
    </location>
</feature>
<dbReference type="InterPro" id="IPR044644">
    <property type="entry name" value="DinF-like"/>
</dbReference>
<reference evidence="8 9" key="1">
    <citation type="submission" date="2024-06" db="EMBL/GenBank/DDBJ databases">
        <authorList>
            <person name="Kraege A."/>
            <person name="Thomma B."/>
        </authorList>
    </citation>
    <scope>NUCLEOTIDE SEQUENCE [LARGE SCALE GENOMIC DNA]</scope>
</reference>
<dbReference type="Proteomes" id="UP001497392">
    <property type="component" value="Unassembled WGS sequence"/>
</dbReference>
<gene>
    <name evidence="8" type="primary">g3599</name>
    <name evidence="8" type="ORF">VP750_LOCUS3072</name>
</gene>
<feature type="transmembrane region" description="Helical" evidence="6">
    <location>
        <begin position="281"/>
        <end position="302"/>
    </location>
</feature>
<dbReference type="EMBL" id="CAXHTA020000005">
    <property type="protein sequence ID" value="CAL5221413.1"/>
    <property type="molecule type" value="Genomic_DNA"/>
</dbReference>
<dbReference type="PANTHER" id="PTHR42893:SF46">
    <property type="entry name" value="PROTEIN DETOXIFICATION 44, CHLOROPLASTIC"/>
    <property type="match status" value="1"/>
</dbReference>
<comment type="caution">
    <text evidence="8">The sequence shown here is derived from an EMBL/GenBank/DDBJ whole genome shotgun (WGS) entry which is preliminary data.</text>
</comment>
<feature type="compositionally biased region" description="Polar residues" evidence="7">
    <location>
        <begin position="402"/>
        <end position="426"/>
    </location>
</feature>
<feature type="transmembrane region" description="Helical" evidence="6">
    <location>
        <begin position="25"/>
        <end position="50"/>
    </location>
</feature>
<keyword evidence="4 6" id="KW-1133">Transmembrane helix</keyword>
<feature type="transmembrane region" description="Helical" evidence="6">
    <location>
        <begin position="134"/>
        <end position="157"/>
    </location>
</feature>
<evidence type="ECO:0000256" key="6">
    <source>
        <dbReference type="RuleBase" id="RU004914"/>
    </source>
</evidence>
<dbReference type="Pfam" id="PF01554">
    <property type="entry name" value="MatE"/>
    <property type="match status" value="2"/>
</dbReference>
<feature type="transmembrane region" description="Helical" evidence="6">
    <location>
        <begin position="163"/>
        <end position="182"/>
    </location>
</feature>
<evidence type="ECO:0000256" key="7">
    <source>
        <dbReference type="SAM" id="MobiDB-lite"/>
    </source>
</evidence>
<evidence type="ECO:0000313" key="8">
    <source>
        <dbReference type="EMBL" id="CAL5221413.1"/>
    </source>
</evidence>
<evidence type="ECO:0000256" key="3">
    <source>
        <dbReference type="ARBA" id="ARBA00022692"/>
    </source>
</evidence>
<keyword evidence="5 6" id="KW-0472">Membrane</keyword>
<keyword evidence="3 6" id="KW-0812">Transmembrane</keyword>
<evidence type="ECO:0000256" key="5">
    <source>
        <dbReference type="ARBA" id="ARBA00023136"/>
    </source>
</evidence>
<evidence type="ECO:0000313" key="9">
    <source>
        <dbReference type="Proteomes" id="UP001497392"/>
    </source>
</evidence>
<protein>
    <recommendedName>
        <fullName evidence="6">Protein DETOXIFICATION</fullName>
    </recommendedName>
    <alternativeName>
        <fullName evidence="6">Multidrug and toxic compound extrusion protein</fullName>
    </alternativeName>
</protein>
<feature type="transmembrane region" description="Helical" evidence="6">
    <location>
        <begin position="102"/>
        <end position="122"/>
    </location>
</feature>
<dbReference type="NCBIfam" id="TIGR00797">
    <property type="entry name" value="matE"/>
    <property type="match status" value="1"/>
</dbReference>
<feature type="region of interest" description="Disordered" evidence="7">
    <location>
        <begin position="402"/>
        <end position="504"/>
    </location>
</feature>
<sequence>MSLVDTAFVGRLGAAQLGAVGLSSIIFNFCGMIFNFLVVVTTPTVAAAVAQGDFERASRTTAQGLWVALICGTLAGVGIFQMAPYFLRRIGASPEITGHALAYLRCRAIACPALLSLFVATGSFRGFQDTKTPLISAVLSNVANFTMDIIFIFVFGWGVAGAALATSASQYVGMAAMLYLLNKKRVLNFADLRHMPSVSEIAPLLRSGLALSVRNLGTMGVILYATTLVSRMGAATLAAHEIMRQVFIFSIQLFSALDVTAQSLVGLHLGKKQNGVARAVLLRILQIALGLSFFLMGGLYLGRSFVPRVFTQDPAVIAIAERVFPILAAFIPFDAAAAAMDGGLLGASETSYASRATLCVAFAVWCLLQVLPRNLPGLAGIWLSLKGLSVGRTLAATYRLTSSKSPLSKQPHSATVSQASGAQQRQGPEARAAQPASSTSGLHVSEDSMHSEASSGIDTGADGGSLSSQQTAQSQQGQSLEQGNGHNDTLGQRTSTSTGQSQPG</sequence>
<proteinExistence type="inferred from homology"/>
<comment type="similarity">
    <text evidence="2 6">Belongs to the multi antimicrobial extrusion (MATE) (TC 2.A.66.1) family.</text>
</comment>
<dbReference type="PANTHER" id="PTHR42893">
    <property type="entry name" value="PROTEIN DETOXIFICATION 44, CHLOROPLASTIC-RELATED"/>
    <property type="match status" value="1"/>
</dbReference>
<dbReference type="InterPro" id="IPR002528">
    <property type="entry name" value="MATE_fam"/>
</dbReference>
<organism evidence="8 9">
    <name type="scientific">Coccomyxa viridis</name>
    <dbReference type="NCBI Taxonomy" id="1274662"/>
    <lineage>
        <taxon>Eukaryota</taxon>
        <taxon>Viridiplantae</taxon>
        <taxon>Chlorophyta</taxon>
        <taxon>core chlorophytes</taxon>
        <taxon>Trebouxiophyceae</taxon>
        <taxon>Trebouxiophyceae incertae sedis</taxon>
        <taxon>Coccomyxaceae</taxon>
        <taxon>Coccomyxa</taxon>
    </lineage>
</organism>
<comment type="caution">
    <text evidence="6">Lacks conserved residue(s) required for the propagation of feature annotation.</text>
</comment>
<accession>A0ABP1FTC3</accession>
<keyword evidence="9" id="KW-1185">Reference proteome</keyword>
<name>A0ABP1FTC3_9CHLO</name>
<comment type="subcellular location">
    <subcellularLocation>
        <location evidence="1">Membrane</location>
        <topology evidence="1">Multi-pass membrane protein</topology>
    </subcellularLocation>
</comment>
<feature type="compositionally biased region" description="Polar residues" evidence="7">
    <location>
        <begin position="486"/>
        <end position="504"/>
    </location>
</feature>
<dbReference type="CDD" id="cd13136">
    <property type="entry name" value="MATE_DinF_like"/>
    <property type="match status" value="1"/>
</dbReference>
<evidence type="ECO:0000256" key="4">
    <source>
        <dbReference type="ARBA" id="ARBA00022989"/>
    </source>
</evidence>
<feature type="transmembrane region" description="Helical" evidence="6">
    <location>
        <begin position="62"/>
        <end position="82"/>
    </location>
</feature>